<keyword evidence="11" id="KW-1185">Reference proteome</keyword>
<dbReference type="EMBL" id="VIWY01000001">
    <property type="protein sequence ID" value="TWG25671.1"/>
    <property type="molecule type" value="Genomic_DNA"/>
</dbReference>
<feature type="domain" description="Glycosyltransferase 2-like" evidence="9">
    <location>
        <begin position="9"/>
        <end position="171"/>
    </location>
</feature>
<evidence type="ECO:0000313" key="10">
    <source>
        <dbReference type="EMBL" id="TWG25671.1"/>
    </source>
</evidence>
<evidence type="ECO:0000313" key="11">
    <source>
        <dbReference type="Proteomes" id="UP000320239"/>
    </source>
</evidence>
<dbReference type="Proteomes" id="UP000320239">
    <property type="component" value="Unassembled WGS sequence"/>
</dbReference>
<feature type="transmembrane region" description="Helical" evidence="8">
    <location>
        <begin position="234"/>
        <end position="257"/>
    </location>
</feature>
<proteinExistence type="inferred from homology"/>
<evidence type="ECO:0000256" key="3">
    <source>
        <dbReference type="ARBA" id="ARBA00022676"/>
    </source>
</evidence>
<dbReference type="RefSeq" id="WP_262384554.1">
    <property type="nucleotide sequence ID" value="NZ_BOMX01000014.1"/>
</dbReference>
<dbReference type="InterPro" id="IPR029044">
    <property type="entry name" value="Nucleotide-diphossugar_trans"/>
</dbReference>
<comment type="subcellular location">
    <subcellularLocation>
        <location evidence="1">Membrane</location>
        <topology evidence="1">Multi-pass membrane protein</topology>
    </subcellularLocation>
</comment>
<organism evidence="10 11">
    <name type="scientific">Actinoplanes teichomyceticus</name>
    <dbReference type="NCBI Taxonomy" id="1867"/>
    <lineage>
        <taxon>Bacteria</taxon>
        <taxon>Bacillati</taxon>
        <taxon>Actinomycetota</taxon>
        <taxon>Actinomycetes</taxon>
        <taxon>Micromonosporales</taxon>
        <taxon>Micromonosporaceae</taxon>
        <taxon>Actinoplanes</taxon>
    </lineage>
</organism>
<sequence>MSEPGLTLSVVIPMFNEEAVIPLLVQRLRPALDGVGEPYEVVAVDDGSRDATYAVLQGVRRTWPQLRIVRLRRNSGHQAALNAGLMSARGAYVASIDADLQDPPEKIPEMLELARTQGLDIVYGVRSDRGTDTRFKRWTAGAYYRLMRRMVGRNVPSQGGDFRLLSRTTVEALRELPERAPVLRLLVPWIGFPSGQVSYVREERAAGSTKYPLRKMIMLAVDSITNFSAAPLRLATWLGVSGMAISAVLVVMGLIAYARGTVVPGWSSLFLAVLLLGAIQLLCLGLLGEYVGRLYTAVQNRPAYFIASDTESSPARVPASRTAVEDSLGERVTL</sequence>
<dbReference type="InterPro" id="IPR050256">
    <property type="entry name" value="Glycosyltransferase_2"/>
</dbReference>
<evidence type="ECO:0000256" key="4">
    <source>
        <dbReference type="ARBA" id="ARBA00022679"/>
    </source>
</evidence>
<dbReference type="AlphaFoldDB" id="A0A561WP84"/>
<evidence type="ECO:0000259" key="9">
    <source>
        <dbReference type="Pfam" id="PF00535"/>
    </source>
</evidence>
<feature type="transmembrane region" description="Helical" evidence="8">
    <location>
        <begin position="269"/>
        <end position="291"/>
    </location>
</feature>
<reference evidence="10 11" key="1">
    <citation type="submission" date="2019-06" db="EMBL/GenBank/DDBJ databases">
        <title>Sequencing the genomes of 1000 actinobacteria strains.</title>
        <authorList>
            <person name="Klenk H.-P."/>
        </authorList>
    </citation>
    <scope>NUCLEOTIDE SEQUENCE [LARGE SCALE GENOMIC DNA]</scope>
    <source>
        <strain evidence="10 11">DSM 43866</strain>
    </source>
</reference>
<keyword evidence="5 8" id="KW-0812">Transmembrane</keyword>
<dbReference type="PANTHER" id="PTHR48090">
    <property type="entry name" value="UNDECAPRENYL-PHOSPHATE 4-DEOXY-4-FORMAMIDO-L-ARABINOSE TRANSFERASE-RELATED"/>
    <property type="match status" value="1"/>
</dbReference>
<keyword evidence="7 8" id="KW-0472">Membrane</keyword>
<keyword evidence="3 10" id="KW-0328">Glycosyltransferase</keyword>
<evidence type="ECO:0000256" key="2">
    <source>
        <dbReference type="ARBA" id="ARBA00006739"/>
    </source>
</evidence>
<keyword evidence="6 8" id="KW-1133">Transmembrane helix</keyword>
<gene>
    <name evidence="10" type="ORF">FHX34_101642</name>
</gene>
<dbReference type="SUPFAM" id="SSF53448">
    <property type="entry name" value="Nucleotide-diphospho-sugar transferases"/>
    <property type="match status" value="1"/>
</dbReference>
<dbReference type="Gene3D" id="3.90.550.10">
    <property type="entry name" value="Spore Coat Polysaccharide Biosynthesis Protein SpsA, Chain A"/>
    <property type="match status" value="1"/>
</dbReference>
<evidence type="ECO:0000256" key="8">
    <source>
        <dbReference type="SAM" id="Phobius"/>
    </source>
</evidence>
<dbReference type="GO" id="GO:0016757">
    <property type="term" value="F:glycosyltransferase activity"/>
    <property type="evidence" value="ECO:0007669"/>
    <property type="project" value="UniProtKB-KW"/>
</dbReference>
<evidence type="ECO:0000256" key="7">
    <source>
        <dbReference type="ARBA" id="ARBA00023136"/>
    </source>
</evidence>
<dbReference type="InterPro" id="IPR001173">
    <property type="entry name" value="Glyco_trans_2-like"/>
</dbReference>
<comment type="caution">
    <text evidence="10">The sequence shown here is derived from an EMBL/GenBank/DDBJ whole genome shotgun (WGS) entry which is preliminary data.</text>
</comment>
<dbReference type="CDD" id="cd04187">
    <property type="entry name" value="DPM1_like_bac"/>
    <property type="match status" value="1"/>
</dbReference>
<name>A0A561WP84_ACTTI</name>
<evidence type="ECO:0000256" key="5">
    <source>
        <dbReference type="ARBA" id="ARBA00022692"/>
    </source>
</evidence>
<comment type="similarity">
    <text evidence="2">Belongs to the glycosyltransferase 2 family.</text>
</comment>
<evidence type="ECO:0000256" key="6">
    <source>
        <dbReference type="ARBA" id="ARBA00022989"/>
    </source>
</evidence>
<accession>A0A561WP84</accession>
<keyword evidence="4 10" id="KW-0808">Transferase</keyword>
<dbReference type="Pfam" id="PF00535">
    <property type="entry name" value="Glycos_transf_2"/>
    <property type="match status" value="1"/>
</dbReference>
<dbReference type="PANTHER" id="PTHR48090:SF1">
    <property type="entry name" value="PROPHAGE BACTOPRENOL GLUCOSYL TRANSFERASE HOMOLOG"/>
    <property type="match status" value="1"/>
</dbReference>
<evidence type="ECO:0000256" key="1">
    <source>
        <dbReference type="ARBA" id="ARBA00004141"/>
    </source>
</evidence>
<dbReference type="GO" id="GO:0005886">
    <property type="term" value="C:plasma membrane"/>
    <property type="evidence" value="ECO:0007669"/>
    <property type="project" value="TreeGrafter"/>
</dbReference>
<protein>
    <submittedName>
        <fullName evidence="10">Dolichol-phosphate mannosyltransferase</fullName>
    </submittedName>
</protein>